<organism evidence="1 2">
    <name type="scientific">Forsythia ovata</name>
    <dbReference type="NCBI Taxonomy" id="205694"/>
    <lineage>
        <taxon>Eukaryota</taxon>
        <taxon>Viridiplantae</taxon>
        <taxon>Streptophyta</taxon>
        <taxon>Embryophyta</taxon>
        <taxon>Tracheophyta</taxon>
        <taxon>Spermatophyta</taxon>
        <taxon>Magnoliopsida</taxon>
        <taxon>eudicotyledons</taxon>
        <taxon>Gunneridae</taxon>
        <taxon>Pentapetalae</taxon>
        <taxon>asterids</taxon>
        <taxon>lamiids</taxon>
        <taxon>Lamiales</taxon>
        <taxon>Oleaceae</taxon>
        <taxon>Forsythieae</taxon>
        <taxon>Forsythia</taxon>
    </lineage>
</organism>
<keyword evidence="2" id="KW-1185">Reference proteome</keyword>
<protein>
    <submittedName>
        <fullName evidence="1">Uncharacterized protein</fullName>
    </submittedName>
</protein>
<name>A0ABD1UCK8_9LAMI</name>
<accession>A0ABD1UCK8</accession>
<dbReference type="Proteomes" id="UP001604277">
    <property type="component" value="Unassembled WGS sequence"/>
</dbReference>
<proteinExistence type="predicted"/>
<dbReference type="EMBL" id="JBFOLJ010000007">
    <property type="protein sequence ID" value="KAL2522305.1"/>
    <property type="molecule type" value="Genomic_DNA"/>
</dbReference>
<sequence length="195" mass="21959">MLEKFDAEEPSPKWERLGSISESSKLEKLDAEEPISKWERLGSISESPKLEKLDAEEPISKWKRLGIISESPKLEKLDAEEPIPKWERLGSISESPKLEKLDAEEPIPKWERLSPNNLSSNSSSDCASTKKSMHIVASVTHPKARYKIVLAIAELPMSIINKISPSKSNGRDRVTEPKKRAEHRRAICCSTATFN</sequence>
<evidence type="ECO:0000313" key="2">
    <source>
        <dbReference type="Proteomes" id="UP001604277"/>
    </source>
</evidence>
<evidence type="ECO:0000313" key="1">
    <source>
        <dbReference type="EMBL" id="KAL2522305.1"/>
    </source>
</evidence>
<reference evidence="2" key="1">
    <citation type="submission" date="2024-07" db="EMBL/GenBank/DDBJ databases">
        <title>Two chromosome-level genome assemblies of Korean endemic species Abeliophyllum distichum and Forsythia ovata (Oleaceae).</title>
        <authorList>
            <person name="Jang H."/>
        </authorList>
    </citation>
    <scope>NUCLEOTIDE SEQUENCE [LARGE SCALE GENOMIC DNA]</scope>
</reference>
<gene>
    <name evidence="1" type="ORF">Fot_26228</name>
</gene>
<comment type="caution">
    <text evidence="1">The sequence shown here is derived from an EMBL/GenBank/DDBJ whole genome shotgun (WGS) entry which is preliminary data.</text>
</comment>
<dbReference type="AlphaFoldDB" id="A0ABD1UCK8"/>